<dbReference type="RefSeq" id="WP_095997482.1">
    <property type="nucleotide sequence ID" value="NZ_NSLI01000002.1"/>
</dbReference>
<gene>
    <name evidence="1" type="ORF">CKY28_06515</name>
</gene>
<dbReference type="Proteomes" id="UP000218151">
    <property type="component" value="Unassembled WGS sequence"/>
</dbReference>
<dbReference type="InterPro" id="IPR056238">
    <property type="entry name" value="YunG-like"/>
</dbReference>
<accession>A0A2A2SID7</accession>
<keyword evidence="2" id="KW-1185">Reference proteome</keyword>
<proteinExistence type="predicted"/>
<protein>
    <submittedName>
        <fullName evidence="1">Uncharacterized protein</fullName>
    </submittedName>
</protein>
<dbReference type="OrthoDB" id="9792518at2"/>
<dbReference type="EMBL" id="NSLI01000002">
    <property type="protein sequence ID" value="PAX08985.1"/>
    <property type="molecule type" value="Genomic_DNA"/>
</dbReference>
<organism evidence="1 2">
    <name type="scientific">Sphingomonas lenta</name>
    <dbReference type="NCBI Taxonomy" id="1141887"/>
    <lineage>
        <taxon>Bacteria</taxon>
        <taxon>Pseudomonadati</taxon>
        <taxon>Pseudomonadota</taxon>
        <taxon>Alphaproteobacteria</taxon>
        <taxon>Sphingomonadales</taxon>
        <taxon>Sphingomonadaceae</taxon>
        <taxon>Sphingomonas</taxon>
    </lineage>
</organism>
<evidence type="ECO:0000313" key="1">
    <source>
        <dbReference type="EMBL" id="PAX08985.1"/>
    </source>
</evidence>
<name>A0A2A2SID7_9SPHN</name>
<sequence>MDTEVAAFAARVRNCWSRQTATTYSAECPARGQCSVTALLAHEVLGGELLKTRVGEAWHFYNRIGGAPVDFTSEQFDHPVMYDNVPATHAEAMRDTSPKQLAALRRSFKSRSA</sequence>
<reference evidence="2" key="1">
    <citation type="submission" date="2017-09" db="EMBL/GenBank/DDBJ databases">
        <authorList>
            <person name="Feng G."/>
            <person name="Zhu H."/>
        </authorList>
    </citation>
    <scope>NUCLEOTIDE SEQUENCE [LARGE SCALE GENOMIC DNA]</scope>
    <source>
        <strain evidence="2">1PNM-20</strain>
    </source>
</reference>
<evidence type="ECO:0000313" key="2">
    <source>
        <dbReference type="Proteomes" id="UP000218151"/>
    </source>
</evidence>
<dbReference type="Pfam" id="PF24585">
    <property type="entry name" value="YunG"/>
    <property type="match status" value="1"/>
</dbReference>
<comment type="caution">
    <text evidence="1">The sequence shown here is derived from an EMBL/GenBank/DDBJ whole genome shotgun (WGS) entry which is preliminary data.</text>
</comment>
<dbReference type="AlphaFoldDB" id="A0A2A2SID7"/>